<evidence type="ECO:0000313" key="2">
    <source>
        <dbReference type="Proteomes" id="UP000664632"/>
    </source>
</evidence>
<accession>A0ABS3GUK6</accession>
<dbReference type="EMBL" id="JAFLWD010000003">
    <property type="protein sequence ID" value="MBO0438945.1"/>
    <property type="molecule type" value="Genomic_DNA"/>
</dbReference>
<proteinExistence type="predicted"/>
<sequence length="91" mass="10675">MYELIEIYNTDKTHIEIDTVNQKENGTTTDGNLYSYTIYLTDNESDDPINMVSVEKFNSYEVGFVIDYFDKYLKKRDKGKRTVAVRLDGDR</sequence>
<protein>
    <submittedName>
        <fullName evidence="1">Uncharacterized protein</fullName>
    </submittedName>
</protein>
<dbReference type="RefSeq" id="WP_207111057.1">
    <property type="nucleotide sequence ID" value="NZ_JAFLWD010000003.1"/>
</dbReference>
<keyword evidence="2" id="KW-1185">Reference proteome</keyword>
<gene>
    <name evidence="1" type="ORF">JZO69_01035</name>
</gene>
<evidence type="ECO:0000313" key="1">
    <source>
        <dbReference type="EMBL" id="MBO0438945.1"/>
    </source>
</evidence>
<organism evidence="1 2">
    <name type="scientific">Candidatus Enterococcus ikei</name>
    <dbReference type="NCBI Taxonomy" id="2815326"/>
    <lineage>
        <taxon>Bacteria</taxon>
        <taxon>Bacillati</taxon>
        <taxon>Bacillota</taxon>
        <taxon>Bacilli</taxon>
        <taxon>Lactobacillales</taxon>
        <taxon>Enterococcaceae</taxon>
        <taxon>Enterococcus</taxon>
    </lineage>
</organism>
<dbReference type="Proteomes" id="UP000664632">
    <property type="component" value="Unassembled WGS sequence"/>
</dbReference>
<comment type="caution">
    <text evidence="1">The sequence shown here is derived from an EMBL/GenBank/DDBJ whole genome shotgun (WGS) entry which is preliminary data.</text>
</comment>
<reference evidence="1 2" key="1">
    <citation type="submission" date="2021-03" db="EMBL/GenBank/DDBJ databases">
        <title>Enterococcal diversity collection.</title>
        <authorList>
            <person name="Gilmore M.S."/>
            <person name="Schwartzman J."/>
            <person name="Van Tyne D."/>
            <person name="Martin M."/>
            <person name="Earl A.M."/>
            <person name="Manson A.L."/>
            <person name="Straub T."/>
            <person name="Salamzade R."/>
            <person name="Saavedra J."/>
            <person name="Lebreton F."/>
            <person name="Prichula J."/>
            <person name="Schaufler K."/>
            <person name="Gaca A."/>
            <person name="Sgardioli B."/>
            <person name="Wagenaar J."/>
            <person name="Strong T."/>
        </authorList>
    </citation>
    <scope>NUCLEOTIDE SEQUENCE [LARGE SCALE GENOMIC DNA]</scope>
    <source>
        <strain evidence="1 2">DIV0869a</strain>
    </source>
</reference>
<name>A0ABS3GUK6_9ENTE</name>